<dbReference type="Gene3D" id="3.10.250.10">
    <property type="entry name" value="SRCR-like domain"/>
    <property type="match status" value="1"/>
</dbReference>
<keyword evidence="1 6" id="KW-0732">Signal</keyword>
<dbReference type="Gene3D" id="3.30.710.10">
    <property type="entry name" value="Potassium Channel Kv1.1, Chain A"/>
    <property type="match status" value="1"/>
</dbReference>
<evidence type="ECO:0000313" key="9">
    <source>
        <dbReference type="Proteomes" id="UP000694569"/>
    </source>
</evidence>
<keyword evidence="4" id="KW-0325">Glycoprotein</keyword>
<dbReference type="SMART" id="SM00202">
    <property type="entry name" value="SR"/>
    <property type="match status" value="1"/>
</dbReference>
<dbReference type="PANTHER" id="PTHR24410">
    <property type="entry name" value="HL07962P-RELATED"/>
    <property type="match status" value="1"/>
</dbReference>
<evidence type="ECO:0000256" key="4">
    <source>
        <dbReference type="ARBA" id="ARBA00023180"/>
    </source>
</evidence>
<dbReference type="Gene3D" id="1.25.40.420">
    <property type="match status" value="1"/>
</dbReference>
<dbReference type="GO" id="GO:0016020">
    <property type="term" value="C:membrane"/>
    <property type="evidence" value="ECO:0007669"/>
    <property type="project" value="InterPro"/>
</dbReference>
<evidence type="ECO:0000259" key="7">
    <source>
        <dbReference type="PROSITE" id="PS50287"/>
    </source>
</evidence>
<dbReference type="SMART" id="SM00875">
    <property type="entry name" value="BACK"/>
    <property type="match status" value="1"/>
</dbReference>
<dbReference type="InterPro" id="IPR001190">
    <property type="entry name" value="SRCR"/>
</dbReference>
<dbReference type="PROSITE" id="PS00420">
    <property type="entry name" value="SRCR_1"/>
    <property type="match status" value="1"/>
</dbReference>
<keyword evidence="3 5" id="KW-1015">Disulfide bond</keyword>
<feature type="signal peptide" evidence="6">
    <location>
        <begin position="1"/>
        <end position="20"/>
    </location>
</feature>
<dbReference type="Pfam" id="PF07707">
    <property type="entry name" value="BACK"/>
    <property type="match status" value="1"/>
</dbReference>
<feature type="domain" description="SRCR" evidence="7">
    <location>
        <begin position="26"/>
        <end position="126"/>
    </location>
</feature>
<evidence type="ECO:0000256" key="3">
    <source>
        <dbReference type="ARBA" id="ARBA00023157"/>
    </source>
</evidence>
<protein>
    <recommendedName>
        <fullName evidence="7">SRCR domain-containing protein</fullName>
    </recommendedName>
</protein>
<dbReference type="InterPro" id="IPR036772">
    <property type="entry name" value="SRCR-like_dom_sf"/>
</dbReference>
<dbReference type="Pfam" id="PF00530">
    <property type="entry name" value="SRCR"/>
    <property type="match status" value="1"/>
</dbReference>
<keyword evidence="9" id="KW-1185">Reference proteome</keyword>
<accession>A0A8C5RAQ1</accession>
<organism evidence="8 9">
    <name type="scientific">Leptobrachium leishanense</name>
    <name type="common">Leishan spiny toad</name>
    <dbReference type="NCBI Taxonomy" id="445787"/>
    <lineage>
        <taxon>Eukaryota</taxon>
        <taxon>Metazoa</taxon>
        <taxon>Chordata</taxon>
        <taxon>Craniata</taxon>
        <taxon>Vertebrata</taxon>
        <taxon>Euteleostomi</taxon>
        <taxon>Amphibia</taxon>
        <taxon>Batrachia</taxon>
        <taxon>Anura</taxon>
        <taxon>Pelobatoidea</taxon>
        <taxon>Megophryidae</taxon>
        <taxon>Leptobrachium</taxon>
    </lineage>
</organism>
<dbReference type="InterPro" id="IPR011705">
    <property type="entry name" value="BACK"/>
</dbReference>
<feature type="disulfide bond" evidence="5">
    <location>
        <begin position="64"/>
        <end position="125"/>
    </location>
</feature>
<dbReference type="PRINTS" id="PR00258">
    <property type="entry name" value="SPERACTRCPTR"/>
</dbReference>
<dbReference type="OrthoDB" id="25028at2759"/>
<reference evidence="8" key="1">
    <citation type="submission" date="2025-08" db="UniProtKB">
        <authorList>
            <consortium name="Ensembl"/>
        </authorList>
    </citation>
    <scope>IDENTIFICATION</scope>
</reference>
<sequence>MRWVQGLALLVLLASDLSSASQEGDVRLAGGNSTAQGRVEIYHDGEWGTVCDDGWDINEAAVVCNALGFFGAIRATAGGVFPQGSGPIMLDDLVCQGNESSLADCHFKAWKITDCRHTEDAGVICSSNEDDGNVISYTLDNSCEIGESMGALFDSQKDCDHFISVTDKERPSVSKEICAHRLILKLHPEAGFLLKAEENKSTVSVLGGCLPQARAFIRYFYTQKIAVTLSSLRCIHQMASTYKVNSLKEYTAKFFSVFMKDDPTFKKQLELLKYADSSSDSILRDLCLRYLAWNFELFTRSTAWNDMQLGQLISLLSRSDLVVKNEWAILGQLQSWVSAKQVEGDLLIELIETIRFPMMSPEELLLIQVNVSMYGKNKYVFQDNIVRALMFHTVPYKTLQRFMNLSREVLTPRIYTSSTWSSAVQASMYYGQSQHYFRTPQHTSFLLASQQIQWSVFPPTTPQSCRNNRVPCAPDTQTSFRLSTSTKISNVGYQNTLVMKCGGTVVTGIQQFQNQKAVDPATEDSTGFPCSSKANTYMVVIRPIYST</sequence>
<dbReference type="GeneTree" id="ENSGT00940000169120"/>
<dbReference type="SUPFAM" id="SSF54695">
    <property type="entry name" value="POZ domain"/>
    <property type="match status" value="1"/>
</dbReference>
<evidence type="ECO:0000256" key="5">
    <source>
        <dbReference type="PROSITE-ProRule" id="PRU00196"/>
    </source>
</evidence>
<dbReference type="Proteomes" id="UP000694569">
    <property type="component" value="Unplaced"/>
</dbReference>
<name>A0A8C5RAQ1_9ANUR</name>
<feature type="disulfide bond" evidence="5">
    <location>
        <begin position="51"/>
        <end position="115"/>
    </location>
</feature>
<proteinExistence type="predicted"/>
<dbReference type="FunFam" id="3.10.250.10:FF:000006">
    <property type="entry name" value="neurotrypsin isoform X2"/>
    <property type="match status" value="1"/>
</dbReference>
<dbReference type="SUPFAM" id="SSF56487">
    <property type="entry name" value="SRCR-like"/>
    <property type="match status" value="1"/>
</dbReference>
<evidence type="ECO:0000256" key="6">
    <source>
        <dbReference type="SAM" id="SignalP"/>
    </source>
</evidence>
<dbReference type="PROSITE" id="PS50287">
    <property type="entry name" value="SRCR_2"/>
    <property type="match status" value="1"/>
</dbReference>
<evidence type="ECO:0000313" key="8">
    <source>
        <dbReference type="Ensembl" id="ENSLLEP00000049400.1"/>
    </source>
</evidence>
<dbReference type="Ensembl" id="ENSLLET00000051322.1">
    <property type="protein sequence ID" value="ENSLLEP00000049400.1"/>
    <property type="gene ID" value="ENSLLEG00000031096.1"/>
</dbReference>
<dbReference type="PANTHER" id="PTHR24410:SF16">
    <property type="entry name" value="GALECTIN-3-BINDING PROTEIN"/>
    <property type="match status" value="1"/>
</dbReference>
<dbReference type="AlphaFoldDB" id="A0A8C5RAQ1"/>
<keyword evidence="2" id="KW-0677">Repeat</keyword>
<dbReference type="InterPro" id="IPR051481">
    <property type="entry name" value="BTB-POZ/Galectin-3-binding"/>
</dbReference>
<evidence type="ECO:0000256" key="2">
    <source>
        <dbReference type="ARBA" id="ARBA00022737"/>
    </source>
</evidence>
<feature type="chain" id="PRO_5034005412" description="SRCR domain-containing protein" evidence="6">
    <location>
        <begin position="21"/>
        <end position="547"/>
    </location>
</feature>
<dbReference type="InterPro" id="IPR011333">
    <property type="entry name" value="SKP1/BTB/POZ_sf"/>
</dbReference>
<feature type="disulfide bond" evidence="5">
    <location>
        <begin position="95"/>
        <end position="105"/>
    </location>
</feature>
<reference evidence="8" key="2">
    <citation type="submission" date="2025-09" db="UniProtKB">
        <authorList>
            <consortium name="Ensembl"/>
        </authorList>
    </citation>
    <scope>IDENTIFICATION</scope>
</reference>
<evidence type="ECO:0000256" key="1">
    <source>
        <dbReference type="ARBA" id="ARBA00022729"/>
    </source>
</evidence>